<proteinExistence type="predicted"/>
<evidence type="ECO:0000313" key="1">
    <source>
        <dbReference type="EMBL" id="KAJ0051697.1"/>
    </source>
</evidence>
<organism evidence="1 2">
    <name type="scientific">Pistacia integerrima</name>
    <dbReference type="NCBI Taxonomy" id="434235"/>
    <lineage>
        <taxon>Eukaryota</taxon>
        <taxon>Viridiplantae</taxon>
        <taxon>Streptophyta</taxon>
        <taxon>Embryophyta</taxon>
        <taxon>Tracheophyta</taxon>
        <taxon>Spermatophyta</taxon>
        <taxon>Magnoliopsida</taxon>
        <taxon>eudicotyledons</taxon>
        <taxon>Gunneridae</taxon>
        <taxon>Pentapetalae</taxon>
        <taxon>rosids</taxon>
        <taxon>malvids</taxon>
        <taxon>Sapindales</taxon>
        <taxon>Anacardiaceae</taxon>
        <taxon>Pistacia</taxon>
    </lineage>
</organism>
<reference evidence="2" key="1">
    <citation type="journal article" date="2023" name="G3 (Bethesda)">
        <title>Genome assembly and association tests identify interacting loci associated with vigor, precocity, and sex in interspecific pistachio rootstocks.</title>
        <authorList>
            <person name="Palmer W."/>
            <person name="Jacygrad E."/>
            <person name="Sagayaradj S."/>
            <person name="Cavanaugh K."/>
            <person name="Han R."/>
            <person name="Bertier L."/>
            <person name="Beede B."/>
            <person name="Kafkas S."/>
            <person name="Golino D."/>
            <person name="Preece J."/>
            <person name="Michelmore R."/>
        </authorList>
    </citation>
    <scope>NUCLEOTIDE SEQUENCE [LARGE SCALE GENOMIC DNA]</scope>
</reference>
<sequence length="102" mass="11725">MHIYPELSMQLFMWSYGAPYQRYQKLYLEVVQLGGLKVIFSPLFVTNPFILKLAARVQTGELIPEHVGVFLLSKRLLAQSNCQSPWFSDIRCLEVGTHPIIV</sequence>
<keyword evidence="2" id="KW-1185">Reference proteome</keyword>
<name>A0ACC0ZIZ3_9ROSI</name>
<gene>
    <name evidence="1" type="ORF">Pint_00111</name>
</gene>
<accession>A0ACC0ZIZ3</accession>
<evidence type="ECO:0000313" key="2">
    <source>
        <dbReference type="Proteomes" id="UP001163603"/>
    </source>
</evidence>
<dbReference type="Proteomes" id="UP001163603">
    <property type="component" value="Chromosome 1"/>
</dbReference>
<comment type="caution">
    <text evidence="1">The sequence shown here is derived from an EMBL/GenBank/DDBJ whole genome shotgun (WGS) entry which is preliminary data.</text>
</comment>
<dbReference type="EMBL" id="CM047736">
    <property type="protein sequence ID" value="KAJ0051697.1"/>
    <property type="molecule type" value="Genomic_DNA"/>
</dbReference>
<protein>
    <submittedName>
        <fullName evidence="1">Uncharacterized protein</fullName>
    </submittedName>
</protein>